<comment type="similarity">
    <text evidence="2">Belongs to the oligopeptide OPT transporter family.</text>
</comment>
<feature type="transmembrane region" description="Helical" evidence="10">
    <location>
        <begin position="711"/>
        <end position="736"/>
    </location>
</feature>
<dbReference type="RefSeq" id="XP_069210363.1">
    <property type="nucleotide sequence ID" value="XM_069352945.1"/>
</dbReference>
<keyword evidence="12" id="KW-1185">Reference proteome</keyword>
<sequence length="812" mass="91603">MGKKDKAEGFDDVQAVPVLTHSQPNHGVVTDLEVEFDNEKDATPYSNDKDVNDGEVPLDVERDGVDKFNPIDDYHTDVKEFSYWEALNQDVSGDQSPFPEVAACVPNTDNPDEKVNTFRMWFLLNVFIIVFTGVNGFFYNRYPSISLSPVVGQLLLFPIGKAWARFIPKWRVGTERFGFDLNPGPFNKKEHAIITIALGLNTWLGGTLFMTYWSPYFLDTDWGSGWAWILGVTEVGLGFGLAGMARQWIVYPGHMIWPSTLSTSVLFSALHDDQVYIGAVSGWTMSRYKFFLIFTLFGFVTFWFPNYIATCTSLFAFITWIWPRNQVVNTLFGMNTGLGLLPISIDWTQYNYVSTPLTTPFYIMVNNTASIVIFFMFLAPILYYKDVWYSGHLPILSSGLYDNTGASYNISRVLDRATLSLNETAYKEYSPMYISMSYSLGFGLAFAAVGSLLVYSVLYNGPEIWAGLKNGRNGRAEDVHKRFQNAYNNVPHWWYIVLDVIFLALAIYMVRGYPTGMPVWGLFLCYGVSVLLVIPQGILEALSNTRVYLNIVAEVLAGYLFPGKPIANALSATYGNNVLYSAMAFASDLKLGQYMHIPPRPLFFAQLYGLLVGTTVQIGVARWMIAHYPDLCSPDNAAHFTCATNRVAFNSLIIWGVIGPERMFNTGQTYNSLFYWFLIGAGVTVISWFAYRRWPNSWLKFFNVPLFFNSAGYIPPATTSNYTLGFLLGFAFNWVLRRRHFGWWKRYTYLLNAAMNAGVTICGIVCFFALTYSGIYIKWALNTVGTNTYDYNGVPAYTVPPGGHFGRGVGEF</sequence>
<dbReference type="InterPro" id="IPR004813">
    <property type="entry name" value="OPT"/>
</dbReference>
<feature type="transmembrane region" description="Helical" evidence="10">
    <location>
        <begin position="748"/>
        <end position="772"/>
    </location>
</feature>
<evidence type="ECO:0008006" key="13">
    <source>
        <dbReference type="Google" id="ProtNLM"/>
    </source>
</evidence>
<gene>
    <name evidence="11" type="ORF">Q8F55_004430</name>
</gene>
<keyword evidence="8 10" id="KW-0472">Membrane</keyword>
<feature type="transmembrane region" description="Helical" evidence="10">
    <location>
        <begin position="145"/>
        <end position="164"/>
    </location>
</feature>
<keyword evidence="6" id="KW-0653">Protein transport</keyword>
<keyword evidence="4 10" id="KW-0812">Transmembrane</keyword>
<evidence type="ECO:0000313" key="12">
    <source>
        <dbReference type="Proteomes" id="UP001565368"/>
    </source>
</evidence>
<feature type="transmembrane region" description="Helical" evidence="10">
    <location>
        <begin position="670"/>
        <end position="691"/>
    </location>
</feature>
<comment type="caution">
    <text evidence="11">The sequence shown here is derived from an EMBL/GenBank/DDBJ whole genome shotgun (WGS) entry which is preliminary data.</text>
</comment>
<comment type="subcellular location">
    <subcellularLocation>
        <location evidence="1">Membrane</location>
        <topology evidence="1">Multi-pass membrane protein</topology>
    </subcellularLocation>
</comment>
<evidence type="ECO:0000256" key="6">
    <source>
        <dbReference type="ARBA" id="ARBA00022927"/>
    </source>
</evidence>
<feature type="transmembrane region" description="Helical" evidence="10">
    <location>
        <begin position="437"/>
        <end position="458"/>
    </location>
</feature>
<feature type="transmembrane region" description="Helical" evidence="10">
    <location>
        <begin position="225"/>
        <end position="245"/>
    </location>
</feature>
<evidence type="ECO:0000313" key="11">
    <source>
        <dbReference type="EMBL" id="KAL1410419.1"/>
    </source>
</evidence>
<accession>A0ABR3Q6R8</accession>
<evidence type="ECO:0000256" key="10">
    <source>
        <dbReference type="SAM" id="Phobius"/>
    </source>
</evidence>
<evidence type="ECO:0000256" key="4">
    <source>
        <dbReference type="ARBA" id="ARBA00022692"/>
    </source>
</evidence>
<feature type="region of interest" description="Disordered" evidence="9">
    <location>
        <begin position="1"/>
        <end position="56"/>
    </location>
</feature>
<dbReference type="EMBL" id="JBBXJM010000003">
    <property type="protein sequence ID" value="KAL1410419.1"/>
    <property type="molecule type" value="Genomic_DNA"/>
</dbReference>
<dbReference type="GeneID" id="95985473"/>
<keyword evidence="7 10" id="KW-1133">Transmembrane helix</keyword>
<evidence type="ECO:0000256" key="8">
    <source>
        <dbReference type="ARBA" id="ARBA00023136"/>
    </source>
</evidence>
<dbReference type="PANTHER" id="PTHR22601">
    <property type="entry name" value="ISP4 LIKE PROTEIN"/>
    <property type="match status" value="1"/>
</dbReference>
<protein>
    <recommendedName>
        <fullName evidence="13">OPT family small oligopeptide transporter</fullName>
    </recommendedName>
</protein>
<feature type="transmembrane region" description="Helical" evidence="10">
    <location>
        <begin position="492"/>
        <end position="510"/>
    </location>
</feature>
<feature type="transmembrane region" description="Helical" evidence="10">
    <location>
        <begin position="517"/>
        <end position="539"/>
    </location>
</feature>
<name>A0ABR3Q6R8_9TREE</name>
<organism evidence="11 12">
    <name type="scientific">Vanrija albida</name>
    <dbReference type="NCBI Taxonomy" id="181172"/>
    <lineage>
        <taxon>Eukaryota</taxon>
        <taxon>Fungi</taxon>
        <taxon>Dikarya</taxon>
        <taxon>Basidiomycota</taxon>
        <taxon>Agaricomycotina</taxon>
        <taxon>Tremellomycetes</taxon>
        <taxon>Trichosporonales</taxon>
        <taxon>Trichosporonaceae</taxon>
        <taxon>Vanrija</taxon>
    </lineage>
</organism>
<keyword evidence="3" id="KW-0813">Transport</keyword>
<keyword evidence="5" id="KW-0571">Peptide transport</keyword>
<evidence type="ECO:0000256" key="9">
    <source>
        <dbReference type="SAM" id="MobiDB-lite"/>
    </source>
</evidence>
<evidence type="ECO:0000256" key="2">
    <source>
        <dbReference type="ARBA" id="ARBA00008807"/>
    </source>
</evidence>
<evidence type="ECO:0000256" key="7">
    <source>
        <dbReference type="ARBA" id="ARBA00022989"/>
    </source>
</evidence>
<evidence type="ECO:0000256" key="5">
    <source>
        <dbReference type="ARBA" id="ARBA00022856"/>
    </source>
</evidence>
<reference evidence="11 12" key="1">
    <citation type="submission" date="2023-08" db="EMBL/GenBank/DDBJ databases">
        <title>Annotated Genome Sequence of Vanrija albida AlHP1.</title>
        <authorList>
            <person name="Herzog R."/>
        </authorList>
    </citation>
    <scope>NUCLEOTIDE SEQUENCE [LARGE SCALE GENOMIC DNA]</scope>
    <source>
        <strain evidence="11 12">AlHP1</strain>
    </source>
</reference>
<dbReference type="InterPro" id="IPR004648">
    <property type="entry name" value="Oligpept_transpt"/>
</dbReference>
<evidence type="ECO:0000256" key="3">
    <source>
        <dbReference type="ARBA" id="ARBA00022448"/>
    </source>
</evidence>
<dbReference type="Proteomes" id="UP001565368">
    <property type="component" value="Unassembled WGS sequence"/>
</dbReference>
<evidence type="ECO:0000256" key="1">
    <source>
        <dbReference type="ARBA" id="ARBA00004141"/>
    </source>
</evidence>
<dbReference type="Pfam" id="PF03169">
    <property type="entry name" value="OPT"/>
    <property type="match status" value="1"/>
</dbReference>
<feature type="transmembrane region" description="Helical" evidence="10">
    <location>
        <begin position="290"/>
        <end position="322"/>
    </location>
</feature>
<feature type="transmembrane region" description="Helical" evidence="10">
    <location>
        <begin position="607"/>
        <end position="625"/>
    </location>
</feature>
<feature type="transmembrane region" description="Helical" evidence="10">
    <location>
        <begin position="192"/>
        <end position="213"/>
    </location>
</feature>
<feature type="transmembrane region" description="Helical" evidence="10">
    <location>
        <begin position="120"/>
        <end position="139"/>
    </location>
</feature>
<feature type="compositionally biased region" description="Basic and acidic residues" evidence="9">
    <location>
        <begin position="37"/>
        <end position="52"/>
    </location>
</feature>
<feature type="transmembrane region" description="Helical" evidence="10">
    <location>
        <begin position="361"/>
        <end position="384"/>
    </location>
</feature>
<proteinExistence type="inferred from homology"/>